<proteinExistence type="predicted"/>
<organism evidence="2 3">
    <name type="scientific">Echria macrotheca</name>
    <dbReference type="NCBI Taxonomy" id="438768"/>
    <lineage>
        <taxon>Eukaryota</taxon>
        <taxon>Fungi</taxon>
        <taxon>Dikarya</taxon>
        <taxon>Ascomycota</taxon>
        <taxon>Pezizomycotina</taxon>
        <taxon>Sordariomycetes</taxon>
        <taxon>Sordariomycetidae</taxon>
        <taxon>Sordariales</taxon>
        <taxon>Schizotheciaceae</taxon>
        <taxon>Echria</taxon>
    </lineage>
</organism>
<evidence type="ECO:0000256" key="1">
    <source>
        <dbReference type="SAM" id="MobiDB-lite"/>
    </source>
</evidence>
<dbReference type="AlphaFoldDB" id="A0AAJ0FCG5"/>
<sequence length="396" mass="42143">MAGFGGVFKRAGFTPAKSLRPGVQHRTHSNSSDVSIASEDDMDGPFAFSTDNTPSTEQPPLSRPPLHGATPTAQERLLLGKQVATAVPEAIRSNPIPIEHPTYRKPKVELEGAPAETPPSPLSARGDIQGGYFPHHEDPTKRLRSHPFQLDARKAKHQSLRAAESITSAPPIVPVSGPETSSPAGTMSSAHTPVSSYLPMGVPDGVALPLGKYYPSNYEKRYGQQRAARDRISPWSGSGPGTAVVRSEPQVPRLRQHESSSSHARTSSDVKRKLQQYQRDMVAQATVAANELLLGKGKGTSREKTAAAAADARTLLRGGPFPNHIELGEALIKTHKPVSPRLAPLGSPGPVTPMSLELEGDSYLAVRGGTAAPVAAQLEQQVVETSRSSPIHSMSL</sequence>
<evidence type="ECO:0000313" key="2">
    <source>
        <dbReference type="EMBL" id="KAK1758323.1"/>
    </source>
</evidence>
<feature type="compositionally biased region" description="Polar residues" evidence="1">
    <location>
        <begin position="178"/>
        <end position="190"/>
    </location>
</feature>
<dbReference type="EMBL" id="MU839829">
    <property type="protein sequence ID" value="KAK1758323.1"/>
    <property type="molecule type" value="Genomic_DNA"/>
</dbReference>
<feature type="region of interest" description="Disordered" evidence="1">
    <location>
        <begin position="1"/>
        <end position="81"/>
    </location>
</feature>
<feature type="region of interest" description="Disordered" evidence="1">
    <location>
        <begin position="95"/>
        <end position="190"/>
    </location>
</feature>
<feature type="compositionally biased region" description="Polar residues" evidence="1">
    <location>
        <begin position="49"/>
        <end position="59"/>
    </location>
</feature>
<comment type="caution">
    <text evidence="2">The sequence shown here is derived from an EMBL/GenBank/DDBJ whole genome shotgun (WGS) entry which is preliminary data.</text>
</comment>
<dbReference type="Proteomes" id="UP001239445">
    <property type="component" value="Unassembled WGS sequence"/>
</dbReference>
<gene>
    <name evidence="2" type="ORF">QBC47DRAFT_399234</name>
</gene>
<keyword evidence="3" id="KW-1185">Reference proteome</keyword>
<reference evidence="2" key="1">
    <citation type="submission" date="2023-06" db="EMBL/GenBank/DDBJ databases">
        <title>Genome-scale phylogeny and comparative genomics of the fungal order Sordariales.</title>
        <authorList>
            <consortium name="Lawrence Berkeley National Laboratory"/>
            <person name="Hensen N."/>
            <person name="Bonometti L."/>
            <person name="Westerberg I."/>
            <person name="Brannstrom I.O."/>
            <person name="Guillou S."/>
            <person name="Cros-Aarteil S."/>
            <person name="Calhoun S."/>
            <person name="Haridas S."/>
            <person name="Kuo A."/>
            <person name="Mondo S."/>
            <person name="Pangilinan J."/>
            <person name="Riley R."/>
            <person name="Labutti K."/>
            <person name="Andreopoulos B."/>
            <person name="Lipzen A."/>
            <person name="Chen C."/>
            <person name="Yanf M."/>
            <person name="Daum C."/>
            <person name="Ng V."/>
            <person name="Clum A."/>
            <person name="Steindorff A."/>
            <person name="Ohm R."/>
            <person name="Martin F."/>
            <person name="Silar P."/>
            <person name="Natvig D."/>
            <person name="Lalanne C."/>
            <person name="Gautier V."/>
            <person name="Ament-Velasquez S.L."/>
            <person name="Kruys A."/>
            <person name="Hutchinson M.I."/>
            <person name="Powell A.J."/>
            <person name="Barry K."/>
            <person name="Miller A.N."/>
            <person name="Grigoriev I.V."/>
            <person name="Debuchy R."/>
            <person name="Gladieux P."/>
            <person name="Thoren M.H."/>
            <person name="Johannesson H."/>
        </authorList>
    </citation>
    <scope>NUCLEOTIDE SEQUENCE</scope>
    <source>
        <strain evidence="2">PSN4</strain>
    </source>
</reference>
<name>A0AAJ0FCG5_9PEZI</name>
<evidence type="ECO:0000313" key="3">
    <source>
        <dbReference type="Proteomes" id="UP001239445"/>
    </source>
</evidence>
<accession>A0AAJ0FCG5</accession>
<feature type="region of interest" description="Disordered" evidence="1">
    <location>
        <begin position="225"/>
        <end position="275"/>
    </location>
</feature>
<protein>
    <submittedName>
        <fullName evidence="2">Uncharacterized protein</fullName>
    </submittedName>
</protein>
<feature type="compositionally biased region" description="Basic and acidic residues" evidence="1">
    <location>
        <begin position="255"/>
        <end position="272"/>
    </location>
</feature>